<dbReference type="AlphaFoldDB" id="A0A2S7UCG5"/>
<keyword evidence="2" id="KW-1185">Reference proteome</keyword>
<reference evidence="1 2" key="1">
    <citation type="submission" date="2017-01" db="EMBL/GenBank/DDBJ databases">
        <title>Trade-off between light-utilization and light-protection in marine flavobacteria.</title>
        <authorList>
            <person name="Kumagai Y."/>
            <person name="Yoshizawa S."/>
            <person name="Kogure K."/>
            <person name="Iwasaki W."/>
        </authorList>
    </citation>
    <scope>NUCLEOTIDE SEQUENCE [LARGE SCALE GENOMIC DNA]</scope>
    <source>
        <strain evidence="1 2">KCTC 32109</strain>
    </source>
</reference>
<dbReference type="RefSeq" id="WP_245910891.1">
    <property type="nucleotide sequence ID" value="NZ_MTPW01000001.1"/>
</dbReference>
<proteinExistence type="predicted"/>
<dbReference type="EMBL" id="MTPW01000001">
    <property type="protein sequence ID" value="PQJ31983.1"/>
    <property type="molecule type" value="Genomic_DNA"/>
</dbReference>
<gene>
    <name evidence="1" type="ORF">BST92_08625</name>
</gene>
<evidence type="ECO:0000313" key="1">
    <source>
        <dbReference type="EMBL" id="PQJ31983.1"/>
    </source>
</evidence>
<protein>
    <submittedName>
        <fullName evidence="1">Uncharacterized protein</fullName>
    </submittedName>
</protein>
<name>A0A2S7UCG5_9FLAO</name>
<accession>A0A2S7UCG5</accession>
<dbReference type="Proteomes" id="UP000239747">
    <property type="component" value="Unassembled WGS sequence"/>
</dbReference>
<evidence type="ECO:0000313" key="2">
    <source>
        <dbReference type="Proteomes" id="UP000239747"/>
    </source>
</evidence>
<comment type="caution">
    <text evidence="1">The sequence shown here is derived from an EMBL/GenBank/DDBJ whole genome shotgun (WGS) entry which is preliminary data.</text>
</comment>
<sequence>MNEIFELRHQPELKFIIGEDSFQIIDGYDLGNNGEYPFEIFKSALLNNDRTNWWISIASIVVDLFSGSAVGGKFKDKANLILEMKNQKNIIYLMDADFEKAKQVTELLNSKSKI</sequence>
<organism evidence="1 2">
    <name type="scientific">Nonlabens arenilitoris</name>
    <dbReference type="NCBI Taxonomy" id="1217969"/>
    <lineage>
        <taxon>Bacteria</taxon>
        <taxon>Pseudomonadati</taxon>
        <taxon>Bacteroidota</taxon>
        <taxon>Flavobacteriia</taxon>
        <taxon>Flavobacteriales</taxon>
        <taxon>Flavobacteriaceae</taxon>
        <taxon>Nonlabens</taxon>
    </lineage>
</organism>